<name>A0A4Z2EH30_9TELE</name>
<sequence length="60" mass="6653">MTRVFGFHKEHVKATFVPEVFVARMRSAQLGSRAEPTILTDYVDVSVKGSGFRGPEARGQ</sequence>
<proteinExistence type="predicted"/>
<dbReference type="EMBL" id="SRLO01007336">
    <property type="protein sequence ID" value="TNN28078.1"/>
    <property type="molecule type" value="Genomic_DNA"/>
</dbReference>
<evidence type="ECO:0000313" key="2">
    <source>
        <dbReference type="Proteomes" id="UP000314294"/>
    </source>
</evidence>
<dbReference type="Proteomes" id="UP000314294">
    <property type="component" value="Unassembled WGS sequence"/>
</dbReference>
<evidence type="ECO:0000313" key="1">
    <source>
        <dbReference type="EMBL" id="TNN28078.1"/>
    </source>
</evidence>
<reference evidence="1 2" key="1">
    <citation type="submission" date="2019-03" db="EMBL/GenBank/DDBJ databases">
        <title>First draft genome of Liparis tanakae, snailfish: a comprehensive survey of snailfish specific genes.</title>
        <authorList>
            <person name="Kim W."/>
            <person name="Song I."/>
            <person name="Jeong J.-H."/>
            <person name="Kim D."/>
            <person name="Kim S."/>
            <person name="Ryu S."/>
            <person name="Song J.Y."/>
            <person name="Lee S.K."/>
        </authorList>
    </citation>
    <scope>NUCLEOTIDE SEQUENCE [LARGE SCALE GENOMIC DNA]</scope>
    <source>
        <tissue evidence="1">Muscle</tissue>
    </source>
</reference>
<keyword evidence="2" id="KW-1185">Reference proteome</keyword>
<comment type="caution">
    <text evidence="1">The sequence shown here is derived from an EMBL/GenBank/DDBJ whole genome shotgun (WGS) entry which is preliminary data.</text>
</comment>
<gene>
    <name evidence="1" type="ORF">EYF80_061775</name>
</gene>
<dbReference type="AlphaFoldDB" id="A0A4Z2EH30"/>
<protein>
    <submittedName>
        <fullName evidence="1">Uncharacterized protein</fullName>
    </submittedName>
</protein>
<accession>A0A4Z2EH30</accession>
<organism evidence="1 2">
    <name type="scientific">Liparis tanakae</name>
    <name type="common">Tanaka's snailfish</name>
    <dbReference type="NCBI Taxonomy" id="230148"/>
    <lineage>
        <taxon>Eukaryota</taxon>
        <taxon>Metazoa</taxon>
        <taxon>Chordata</taxon>
        <taxon>Craniata</taxon>
        <taxon>Vertebrata</taxon>
        <taxon>Euteleostomi</taxon>
        <taxon>Actinopterygii</taxon>
        <taxon>Neopterygii</taxon>
        <taxon>Teleostei</taxon>
        <taxon>Neoteleostei</taxon>
        <taxon>Acanthomorphata</taxon>
        <taxon>Eupercaria</taxon>
        <taxon>Perciformes</taxon>
        <taxon>Cottioidei</taxon>
        <taxon>Cottales</taxon>
        <taxon>Liparidae</taxon>
        <taxon>Liparis</taxon>
    </lineage>
</organism>